<dbReference type="CDD" id="cd00201">
    <property type="entry name" value="WW"/>
    <property type="match status" value="1"/>
</dbReference>
<dbReference type="GO" id="GO:0070063">
    <property type="term" value="F:RNA polymerase binding"/>
    <property type="evidence" value="ECO:0007669"/>
    <property type="project" value="InterPro"/>
</dbReference>
<dbReference type="InterPro" id="IPR001202">
    <property type="entry name" value="WW_dom"/>
</dbReference>
<feature type="region of interest" description="Disordered" evidence="2">
    <location>
        <begin position="179"/>
        <end position="270"/>
    </location>
</feature>
<dbReference type="EMBL" id="MU007017">
    <property type="protein sequence ID" value="KAF2434168.1"/>
    <property type="molecule type" value="Genomic_DNA"/>
</dbReference>
<dbReference type="PROSITE" id="PS01159">
    <property type="entry name" value="WW_DOMAIN_1"/>
    <property type="match status" value="1"/>
</dbReference>
<feature type="compositionally biased region" description="Gly residues" evidence="2">
    <location>
        <begin position="98"/>
        <end position="108"/>
    </location>
</feature>
<dbReference type="Gene3D" id="2.20.70.10">
    <property type="match status" value="2"/>
</dbReference>
<protein>
    <recommendedName>
        <fullName evidence="3">WW domain-containing protein</fullName>
    </recommendedName>
</protein>
<evidence type="ECO:0000256" key="2">
    <source>
        <dbReference type="SAM" id="MobiDB-lite"/>
    </source>
</evidence>
<dbReference type="SUPFAM" id="SSF51045">
    <property type="entry name" value="WW domain"/>
    <property type="match status" value="2"/>
</dbReference>
<feature type="region of interest" description="Disordered" evidence="2">
    <location>
        <begin position="497"/>
        <end position="556"/>
    </location>
</feature>
<accession>A0A9P4U2M5</accession>
<feature type="compositionally biased region" description="Basic and acidic residues" evidence="2">
    <location>
        <begin position="179"/>
        <end position="194"/>
    </location>
</feature>
<dbReference type="Proteomes" id="UP000800235">
    <property type="component" value="Unassembled WGS sequence"/>
</dbReference>
<dbReference type="PANTHER" id="PTHR15377:SF3">
    <property type="entry name" value="WW DOMAIN-CONTAINING PROTEIN"/>
    <property type="match status" value="1"/>
</dbReference>
<dbReference type="Pfam" id="PF01846">
    <property type="entry name" value="FF"/>
    <property type="match status" value="1"/>
</dbReference>
<dbReference type="AlphaFoldDB" id="A0A9P4U2M5"/>
<feature type="compositionally biased region" description="Basic and acidic residues" evidence="2">
    <location>
        <begin position="523"/>
        <end position="544"/>
    </location>
</feature>
<dbReference type="PANTHER" id="PTHR15377">
    <property type="entry name" value="TRANSCRIPTION ELONGATION REGULATOR 1"/>
    <property type="match status" value="1"/>
</dbReference>
<feature type="compositionally biased region" description="Low complexity" evidence="2">
    <location>
        <begin position="59"/>
        <end position="70"/>
    </location>
</feature>
<feature type="compositionally biased region" description="Polar residues" evidence="2">
    <location>
        <begin position="21"/>
        <end position="32"/>
    </location>
</feature>
<feature type="domain" description="WW" evidence="3">
    <location>
        <begin position="141"/>
        <end position="170"/>
    </location>
</feature>
<dbReference type="GO" id="GO:0005634">
    <property type="term" value="C:nucleus"/>
    <property type="evidence" value="ECO:0007669"/>
    <property type="project" value="TreeGrafter"/>
</dbReference>
<dbReference type="SMART" id="SM00456">
    <property type="entry name" value="WW"/>
    <property type="match status" value="2"/>
</dbReference>
<evidence type="ECO:0000313" key="5">
    <source>
        <dbReference type="Proteomes" id="UP000800235"/>
    </source>
</evidence>
<dbReference type="FunFam" id="2.20.70.10:FF:000049">
    <property type="entry name" value="Transcription elongation regulator 1-like"/>
    <property type="match status" value="1"/>
</dbReference>
<feature type="region of interest" description="Disordered" evidence="2">
    <location>
        <begin position="1"/>
        <end position="138"/>
    </location>
</feature>
<evidence type="ECO:0000259" key="3">
    <source>
        <dbReference type="PROSITE" id="PS50020"/>
    </source>
</evidence>
<gene>
    <name evidence="4" type="ORF">EJ08DRAFT_582601</name>
</gene>
<keyword evidence="5" id="KW-1185">Reference proteome</keyword>
<dbReference type="InterPro" id="IPR002713">
    <property type="entry name" value="FF_domain"/>
</dbReference>
<evidence type="ECO:0000256" key="1">
    <source>
        <dbReference type="ARBA" id="ARBA00022737"/>
    </source>
</evidence>
<feature type="compositionally biased region" description="Basic and acidic residues" evidence="2">
    <location>
        <begin position="109"/>
        <end position="131"/>
    </location>
</feature>
<dbReference type="InterPro" id="IPR036020">
    <property type="entry name" value="WW_dom_sf"/>
</dbReference>
<sequence length="590" mass="67660">MATPLAPGWTEHKAPTGHSYFYNNETKKSTYTRPIAQAQAQAPPPAQFIPSYGSGQLAGGFQANQFQQNQYSGPQYQGNQFPAQFPGQPPGPQAYNNGGRGGRGGFRGGRGDSRGGHANHDRRRQEPEDKPKHRYKLPGCDPWVLVKTKLGRRFVHNTDTKESFWKFPEDVMVAVIEYDRREREKKERRERGEPSDVEDEVAVMAEEPTAVAEVEPGRAAIVPVQNNEAAEDSSEYEEIEVTDDEEEAENGEGPSKRQRTDEPDDQPVDFDEDDIAYQLQAMGEDYGLDPGEYGIDEDGTWEEGAEGLPLTEEDSKALFYDLLNDFMINPYTPWEKVVEDGYIIDDDRYLALPNMKARKDCYDEWSREKIQELRERREKEAKKDPKIPYFKLLEEYASVKLYWPEFKRKYRKEGAMRDTKVPDKEKEKLYREHVKRLQLPQNTLKSDLSTMLKAQPLSQLNRSTPIEAIPSAILTDLRYISLPPKIRDPLLEAFISTLPPPPTDGVSAEDQEAEAAKRRERRRREDALAEREARVQNDKRKQQKDLAYGRGKLREEEMELQRAMNVGKDGLRGQLMEQLGEKDERSLVID</sequence>
<dbReference type="SUPFAM" id="SSF81698">
    <property type="entry name" value="FF domain"/>
    <property type="match status" value="1"/>
</dbReference>
<dbReference type="OrthoDB" id="410044at2759"/>
<reference evidence="4" key="1">
    <citation type="journal article" date="2020" name="Stud. Mycol.">
        <title>101 Dothideomycetes genomes: a test case for predicting lifestyles and emergence of pathogens.</title>
        <authorList>
            <person name="Haridas S."/>
            <person name="Albert R."/>
            <person name="Binder M."/>
            <person name="Bloem J."/>
            <person name="Labutti K."/>
            <person name="Salamov A."/>
            <person name="Andreopoulos B."/>
            <person name="Baker S."/>
            <person name="Barry K."/>
            <person name="Bills G."/>
            <person name="Bluhm B."/>
            <person name="Cannon C."/>
            <person name="Castanera R."/>
            <person name="Culley D."/>
            <person name="Daum C."/>
            <person name="Ezra D."/>
            <person name="Gonzalez J."/>
            <person name="Henrissat B."/>
            <person name="Kuo A."/>
            <person name="Liang C."/>
            <person name="Lipzen A."/>
            <person name="Lutzoni F."/>
            <person name="Magnuson J."/>
            <person name="Mondo S."/>
            <person name="Nolan M."/>
            <person name="Ohm R."/>
            <person name="Pangilinan J."/>
            <person name="Park H.-J."/>
            <person name="Ramirez L."/>
            <person name="Alfaro M."/>
            <person name="Sun H."/>
            <person name="Tritt A."/>
            <person name="Yoshinaga Y."/>
            <person name="Zwiers L.-H."/>
            <person name="Turgeon B."/>
            <person name="Goodwin S."/>
            <person name="Spatafora J."/>
            <person name="Crous P."/>
            <person name="Grigoriev I."/>
        </authorList>
    </citation>
    <scope>NUCLEOTIDE SEQUENCE</scope>
    <source>
        <strain evidence="4">CBS 130266</strain>
    </source>
</reference>
<feature type="compositionally biased region" description="Low complexity" evidence="2">
    <location>
        <begin position="77"/>
        <end position="86"/>
    </location>
</feature>
<comment type="caution">
    <text evidence="4">The sequence shown here is derived from an EMBL/GenBank/DDBJ whole genome shotgun (WGS) entry which is preliminary data.</text>
</comment>
<feature type="compositionally biased region" description="Acidic residues" evidence="2">
    <location>
        <begin position="229"/>
        <end position="250"/>
    </location>
</feature>
<evidence type="ECO:0000313" key="4">
    <source>
        <dbReference type="EMBL" id="KAF2434168.1"/>
    </source>
</evidence>
<dbReference type="FunFam" id="1.10.10.440:FF:000035">
    <property type="entry name" value="Putative ff domain protein"/>
    <property type="match status" value="1"/>
</dbReference>
<dbReference type="PROSITE" id="PS50020">
    <property type="entry name" value="WW_DOMAIN_2"/>
    <property type="match status" value="2"/>
</dbReference>
<proteinExistence type="predicted"/>
<keyword evidence="1" id="KW-0677">Repeat</keyword>
<feature type="domain" description="WW" evidence="3">
    <location>
        <begin position="3"/>
        <end position="36"/>
    </location>
</feature>
<dbReference type="InterPro" id="IPR036517">
    <property type="entry name" value="FF_domain_sf"/>
</dbReference>
<dbReference type="Gene3D" id="1.10.10.440">
    <property type="entry name" value="FF domain"/>
    <property type="match status" value="1"/>
</dbReference>
<name>A0A9P4U2M5_9PEZI</name>
<feature type="compositionally biased region" description="Low complexity" evidence="2">
    <location>
        <begin position="202"/>
        <end position="214"/>
    </location>
</feature>
<organism evidence="4 5">
    <name type="scientific">Tothia fuscella</name>
    <dbReference type="NCBI Taxonomy" id="1048955"/>
    <lineage>
        <taxon>Eukaryota</taxon>
        <taxon>Fungi</taxon>
        <taxon>Dikarya</taxon>
        <taxon>Ascomycota</taxon>
        <taxon>Pezizomycotina</taxon>
        <taxon>Dothideomycetes</taxon>
        <taxon>Pleosporomycetidae</taxon>
        <taxon>Venturiales</taxon>
        <taxon>Cylindrosympodiaceae</taxon>
        <taxon>Tothia</taxon>
    </lineage>
</organism>
<dbReference type="Pfam" id="PF00397">
    <property type="entry name" value="WW"/>
    <property type="match status" value="1"/>
</dbReference>
<dbReference type="GO" id="GO:0003712">
    <property type="term" value="F:transcription coregulator activity"/>
    <property type="evidence" value="ECO:0007669"/>
    <property type="project" value="TreeGrafter"/>
</dbReference>
<dbReference type="InterPro" id="IPR045148">
    <property type="entry name" value="TCRG1-like"/>
</dbReference>